<keyword evidence="3" id="KW-1185">Reference proteome</keyword>
<name>A0AAD5JLB6_ACENE</name>
<sequence length="141" mass="15460">MAIKENWSSLATPNPVSESLYKDHSSSKEEVVGVRIVGRFQRWRKLTPLSNVGGGSIHLRQRRHLALSTSDDADVSIIGVLKLPNVVVSRDNVQENSDFTIIGDTFFGSLHAAAWVDIAVSEERADHSDLEGKGIDLPIRG</sequence>
<comment type="caution">
    <text evidence="2">The sequence shown here is derived from an EMBL/GenBank/DDBJ whole genome shotgun (WGS) entry which is preliminary data.</text>
</comment>
<protein>
    <submittedName>
        <fullName evidence="2">Uncharacterized protein</fullName>
    </submittedName>
</protein>
<dbReference type="EMBL" id="JAJSOW010000003">
    <property type="protein sequence ID" value="KAI9194159.1"/>
    <property type="molecule type" value="Genomic_DNA"/>
</dbReference>
<gene>
    <name evidence="2" type="ORF">LWI28_003617</name>
</gene>
<evidence type="ECO:0000313" key="2">
    <source>
        <dbReference type="EMBL" id="KAI9194159.1"/>
    </source>
</evidence>
<dbReference type="AlphaFoldDB" id="A0AAD5JLB6"/>
<feature type="region of interest" description="Disordered" evidence="1">
    <location>
        <begin position="1"/>
        <end position="22"/>
    </location>
</feature>
<proteinExistence type="predicted"/>
<organism evidence="2 3">
    <name type="scientific">Acer negundo</name>
    <name type="common">Box elder</name>
    <dbReference type="NCBI Taxonomy" id="4023"/>
    <lineage>
        <taxon>Eukaryota</taxon>
        <taxon>Viridiplantae</taxon>
        <taxon>Streptophyta</taxon>
        <taxon>Embryophyta</taxon>
        <taxon>Tracheophyta</taxon>
        <taxon>Spermatophyta</taxon>
        <taxon>Magnoliopsida</taxon>
        <taxon>eudicotyledons</taxon>
        <taxon>Gunneridae</taxon>
        <taxon>Pentapetalae</taxon>
        <taxon>rosids</taxon>
        <taxon>malvids</taxon>
        <taxon>Sapindales</taxon>
        <taxon>Sapindaceae</taxon>
        <taxon>Hippocastanoideae</taxon>
        <taxon>Acereae</taxon>
        <taxon>Acer</taxon>
    </lineage>
</organism>
<dbReference type="Proteomes" id="UP001064489">
    <property type="component" value="Chromosome 1"/>
</dbReference>
<feature type="compositionally biased region" description="Polar residues" evidence="1">
    <location>
        <begin position="1"/>
        <end position="17"/>
    </location>
</feature>
<reference evidence="2" key="2">
    <citation type="submission" date="2023-02" db="EMBL/GenBank/DDBJ databases">
        <authorList>
            <person name="Swenson N.G."/>
            <person name="Wegrzyn J.L."/>
            <person name="Mcevoy S.L."/>
        </authorList>
    </citation>
    <scope>NUCLEOTIDE SEQUENCE</scope>
    <source>
        <strain evidence="2">91603</strain>
        <tissue evidence="2">Leaf</tissue>
    </source>
</reference>
<evidence type="ECO:0000313" key="3">
    <source>
        <dbReference type="Proteomes" id="UP001064489"/>
    </source>
</evidence>
<reference evidence="2" key="1">
    <citation type="journal article" date="2022" name="Plant J.">
        <title>Strategies of tolerance reflected in two North American maple genomes.</title>
        <authorList>
            <person name="McEvoy S.L."/>
            <person name="Sezen U.U."/>
            <person name="Trouern-Trend A."/>
            <person name="McMahon S.M."/>
            <person name="Schaberg P.G."/>
            <person name="Yang J."/>
            <person name="Wegrzyn J.L."/>
            <person name="Swenson N.G."/>
        </authorList>
    </citation>
    <scope>NUCLEOTIDE SEQUENCE</scope>
    <source>
        <strain evidence="2">91603</strain>
    </source>
</reference>
<accession>A0AAD5JLB6</accession>
<evidence type="ECO:0000256" key="1">
    <source>
        <dbReference type="SAM" id="MobiDB-lite"/>
    </source>
</evidence>